<proteinExistence type="predicted"/>
<reference evidence="2 3" key="1">
    <citation type="submission" date="2024-02" db="EMBL/GenBank/DDBJ databases">
        <authorList>
            <person name="Chen Y."/>
            <person name="Shah S."/>
            <person name="Dougan E. K."/>
            <person name="Thang M."/>
            <person name="Chan C."/>
        </authorList>
    </citation>
    <scope>NUCLEOTIDE SEQUENCE [LARGE SCALE GENOMIC DNA]</scope>
</reference>
<dbReference type="EMBL" id="CAXAMN010004714">
    <property type="protein sequence ID" value="CAK9010758.1"/>
    <property type="molecule type" value="Genomic_DNA"/>
</dbReference>
<feature type="compositionally biased region" description="Basic and acidic residues" evidence="1">
    <location>
        <begin position="83"/>
        <end position="99"/>
    </location>
</feature>
<comment type="caution">
    <text evidence="2">The sequence shown here is derived from an EMBL/GenBank/DDBJ whole genome shotgun (WGS) entry which is preliminary data.</text>
</comment>
<evidence type="ECO:0000256" key="1">
    <source>
        <dbReference type="SAM" id="MobiDB-lite"/>
    </source>
</evidence>
<gene>
    <name evidence="2" type="ORF">CCMP2556_LOCUS10196</name>
</gene>
<keyword evidence="3" id="KW-1185">Reference proteome</keyword>
<sequence length="127" mass="14297">MTMMTMMKKKTSKMKEKKGSKEKEERIGTKAPSESSSSSADGFGCRSALESPESDREETAGPARPAQTPSRRRMSADESMELLQKKMEENAAKRREADKKKQKAKFRRNVANFMDGPWMTLISVSLT</sequence>
<evidence type="ECO:0000313" key="3">
    <source>
        <dbReference type="Proteomes" id="UP001642484"/>
    </source>
</evidence>
<name>A0ABP0J945_9DINO</name>
<dbReference type="Proteomes" id="UP001642484">
    <property type="component" value="Unassembled WGS sequence"/>
</dbReference>
<organism evidence="2 3">
    <name type="scientific">Durusdinium trenchii</name>
    <dbReference type="NCBI Taxonomy" id="1381693"/>
    <lineage>
        <taxon>Eukaryota</taxon>
        <taxon>Sar</taxon>
        <taxon>Alveolata</taxon>
        <taxon>Dinophyceae</taxon>
        <taxon>Suessiales</taxon>
        <taxon>Symbiodiniaceae</taxon>
        <taxon>Durusdinium</taxon>
    </lineage>
</organism>
<feature type="compositionally biased region" description="Basic and acidic residues" evidence="1">
    <location>
        <begin position="13"/>
        <end position="28"/>
    </location>
</feature>
<feature type="region of interest" description="Disordered" evidence="1">
    <location>
        <begin position="1"/>
        <end position="105"/>
    </location>
</feature>
<accession>A0ABP0J945</accession>
<evidence type="ECO:0000313" key="2">
    <source>
        <dbReference type="EMBL" id="CAK9010758.1"/>
    </source>
</evidence>
<protein>
    <submittedName>
        <fullName evidence="2">Uncharacterized protein</fullName>
    </submittedName>
</protein>
<feature type="non-terminal residue" evidence="2">
    <location>
        <position position="127"/>
    </location>
</feature>